<sequence>MFAFCALDVISVPPSHHLIMKLYSDDGPTAVCENARDELSRVSLNASSVRYDHHSVKLCWLITKDYGGLHPIVSYTAVDQRKMTVNKASDWQLQ</sequence>
<feature type="non-terminal residue" evidence="1">
    <location>
        <position position="94"/>
    </location>
</feature>
<gene>
    <name evidence="1" type="ORF">X801_06335</name>
</gene>
<proteinExistence type="predicted"/>
<name>A0A1S8WUB1_OPIVI</name>
<reference evidence="1 2" key="1">
    <citation type="submission" date="2015-03" db="EMBL/GenBank/DDBJ databases">
        <title>Draft genome of the nematode, Opisthorchis viverrini.</title>
        <authorList>
            <person name="Mitreva M."/>
        </authorList>
    </citation>
    <scope>NUCLEOTIDE SEQUENCE [LARGE SCALE GENOMIC DNA]</scope>
    <source>
        <strain evidence="1">Khon Kaen</strain>
    </source>
</reference>
<dbReference type="AlphaFoldDB" id="A0A1S8WUB1"/>
<evidence type="ECO:0000313" key="1">
    <source>
        <dbReference type="EMBL" id="OON17823.1"/>
    </source>
</evidence>
<dbReference type="Proteomes" id="UP000243686">
    <property type="component" value="Unassembled WGS sequence"/>
</dbReference>
<evidence type="ECO:0000313" key="2">
    <source>
        <dbReference type="Proteomes" id="UP000243686"/>
    </source>
</evidence>
<dbReference type="EMBL" id="KV894857">
    <property type="protein sequence ID" value="OON17823.1"/>
    <property type="molecule type" value="Genomic_DNA"/>
</dbReference>
<accession>A0A1S8WUB1</accession>
<keyword evidence="2" id="KW-1185">Reference proteome</keyword>
<organism evidence="1 2">
    <name type="scientific">Opisthorchis viverrini</name>
    <name type="common">Southeast Asian liver fluke</name>
    <dbReference type="NCBI Taxonomy" id="6198"/>
    <lineage>
        <taxon>Eukaryota</taxon>
        <taxon>Metazoa</taxon>
        <taxon>Spiralia</taxon>
        <taxon>Lophotrochozoa</taxon>
        <taxon>Platyhelminthes</taxon>
        <taxon>Trematoda</taxon>
        <taxon>Digenea</taxon>
        <taxon>Opisthorchiida</taxon>
        <taxon>Opisthorchiata</taxon>
        <taxon>Opisthorchiidae</taxon>
        <taxon>Opisthorchis</taxon>
    </lineage>
</organism>
<protein>
    <submittedName>
        <fullName evidence="1">Uncharacterized protein</fullName>
    </submittedName>
</protein>